<accession>A0A644Z668</accession>
<proteinExistence type="predicted"/>
<dbReference type="Pfam" id="PF02754">
    <property type="entry name" value="CCG"/>
    <property type="match status" value="1"/>
</dbReference>
<dbReference type="EMBL" id="VSSQ01007394">
    <property type="protein sequence ID" value="MPM35778.1"/>
    <property type="molecule type" value="Genomic_DNA"/>
</dbReference>
<feature type="domain" description="Cysteine-rich" evidence="1">
    <location>
        <begin position="113"/>
        <end position="191"/>
    </location>
</feature>
<dbReference type="AlphaFoldDB" id="A0A644Z668"/>
<sequence length="235" mass="26416">MTKHVNKIEVEIMSLKDAANLYFNPGCALSIYRPENVKTIFDYLLKNFPEIKMHDICCRHDPKLPGGSVIINVCAGCGKRFGSLYDGVSTISLWEVIRELDNFPFPDHKGMEVSIHDPCPVRNEPGVHEAVRAILKKMKIRIVEAENIGTNSVCCGDSLYPSCDKEKIFAAMKRRADSMPCENVAVYCVSCVKAMHIGGKVPRHLVDLLLGKATDPQECDIERWHNKLDAYIQTH</sequence>
<name>A0A644Z668_9ZZZZ</name>
<reference evidence="2" key="1">
    <citation type="submission" date="2019-08" db="EMBL/GenBank/DDBJ databases">
        <authorList>
            <person name="Kucharzyk K."/>
            <person name="Murdoch R.W."/>
            <person name="Higgins S."/>
            <person name="Loffler F."/>
        </authorList>
    </citation>
    <scope>NUCLEOTIDE SEQUENCE</scope>
</reference>
<gene>
    <name evidence="2" type="ORF">SDC9_82372</name>
</gene>
<evidence type="ECO:0000259" key="1">
    <source>
        <dbReference type="Pfam" id="PF02754"/>
    </source>
</evidence>
<organism evidence="2">
    <name type="scientific">bioreactor metagenome</name>
    <dbReference type="NCBI Taxonomy" id="1076179"/>
    <lineage>
        <taxon>unclassified sequences</taxon>
        <taxon>metagenomes</taxon>
        <taxon>ecological metagenomes</taxon>
    </lineage>
</organism>
<protein>
    <recommendedName>
        <fullName evidence="1">Cysteine-rich domain-containing protein</fullName>
    </recommendedName>
</protein>
<comment type="caution">
    <text evidence="2">The sequence shown here is derived from an EMBL/GenBank/DDBJ whole genome shotgun (WGS) entry which is preliminary data.</text>
</comment>
<dbReference type="GO" id="GO:0016491">
    <property type="term" value="F:oxidoreductase activity"/>
    <property type="evidence" value="ECO:0007669"/>
    <property type="project" value="UniProtKB-ARBA"/>
</dbReference>
<evidence type="ECO:0000313" key="2">
    <source>
        <dbReference type="EMBL" id="MPM35778.1"/>
    </source>
</evidence>
<dbReference type="InterPro" id="IPR004017">
    <property type="entry name" value="Cys_rich_dom"/>
</dbReference>